<keyword evidence="3" id="KW-1185">Reference proteome</keyword>
<evidence type="ECO:0000313" key="3">
    <source>
        <dbReference type="Proteomes" id="UP000030651"/>
    </source>
</evidence>
<protein>
    <submittedName>
        <fullName evidence="2">Uncharacterized protein</fullName>
    </submittedName>
</protein>
<dbReference type="HOGENOM" id="CLU_650697_0_0_1"/>
<dbReference type="Proteomes" id="UP000030651">
    <property type="component" value="Unassembled WGS sequence"/>
</dbReference>
<reference evidence="3" key="1">
    <citation type="journal article" date="2015" name="BMC Genomics">
        <title>Genomic and transcriptomic analysis of the endophytic fungus Pestalotiopsis fici reveals its lifestyle and high potential for synthesis of natural products.</title>
        <authorList>
            <person name="Wang X."/>
            <person name="Zhang X."/>
            <person name="Liu L."/>
            <person name="Xiang M."/>
            <person name="Wang W."/>
            <person name="Sun X."/>
            <person name="Che Y."/>
            <person name="Guo L."/>
            <person name="Liu G."/>
            <person name="Guo L."/>
            <person name="Wang C."/>
            <person name="Yin W.B."/>
            <person name="Stadler M."/>
            <person name="Zhang X."/>
            <person name="Liu X."/>
        </authorList>
    </citation>
    <scope>NUCLEOTIDE SEQUENCE [LARGE SCALE GENOMIC DNA]</scope>
    <source>
        <strain evidence="3">W106-1 / CGMCC3.15140</strain>
    </source>
</reference>
<dbReference type="OrthoDB" id="10629127at2759"/>
<feature type="compositionally biased region" description="Basic and acidic residues" evidence="1">
    <location>
        <begin position="30"/>
        <end position="47"/>
    </location>
</feature>
<dbReference type="RefSeq" id="XP_007834387.1">
    <property type="nucleotide sequence ID" value="XM_007836196.1"/>
</dbReference>
<dbReference type="KEGG" id="pfy:PFICI_07615"/>
<name>W3X4I1_PESFW</name>
<dbReference type="InParanoid" id="W3X4I1"/>
<evidence type="ECO:0000256" key="1">
    <source>
        <dbReference type="SAM" id="MobiDB-lite"/>
    </source>
</evidence>
<proteinExistence type="predicted"/>
<organism evidence="2 3">
    <name type="scientific">Pestalotiopsis fici (strain W106-1 / CGMCC3.15140)</name>
    <dbReference type="NCBI Taxonomy" id="1229662"/>
    <lineage>
        <taxon>Eukaryota</taxon>
        <taxon>Fungi</taxon>
        <taxon>Dikarya</taxon>
        <taxon>Ascomycota</taxon>
        <taxon>Pezizomycotina</taxon>
        <taxon>Sordariomycetes</taxon>
        <taxon>Xylariomycetidae</taxon>
        <taxon>Amphisphaeriales</taxon>
        <taxon>Sporocadaceae</taxon>
        <taxon>Pestalotiopsis</taxon>
    </lineage>
</organism>
<evidence type="ECO:0000313" key="2">
    <source>
        <dbReference type="EMBL" id="ETS80086.1"/>
    </source>
</evidence>
<gene>
    <name evidence="2" type="ORF">PFICI_07615</name>
</gene>
<sequence length="422" mass="48501">MERHDQADKQTTLEGQLEAASARILALETEMRQQRASSDTETRRLRQENTNLSATNLELKRELADKKQQLDEERQRHKQLRVSTSQQVAMLQSSASRYLEMTASWLESTIGDLPEGVWQFFLQTYFEGDCIISAAISKPPFWVKTPWVSEQPKALIARSLAETAALLFRLLHQNNWSITETVTAFDYLHIISTHIMQEAADASGVHRLLPTLVRKFRNRLSGEAFWHDFAILQLSQLAIYISGPAYDRSVVNVGMMIGPDTRLSRVLGRLVEAGSQASPEAVWAAVDKKCSVMIGGSGVYRDRDVDEYWVFMSFEDKSLRIIERSMTGRVRGTTTSWAQVPSPDSERWEDIIITPIDLGRPYHIWIFKIEPLYKGDTQAMAKWIEGEIEKMPEEEQKRFREKQRETRLLLREIHAKQAERGM</sequence>
<dbReference type="GeneID" id="19272628"/>
<accession>W3X4I1</accession>
<dbReference type="EMBL" id="KI912113">
    <property type="protein sequence ID" value="ETS80086.1"/>
    <property type="molecule type" value="Genomic_DNA"/>
</dbReference>
<feature type="region of interest" description="Disordered" evidence="1">
    <location>
        <begin position="30"/>
        <end position="51"/>
    </location>
</feature>
<dbReference type="AlphaFoldDB" id="W3X4I1"/>